<evidence type="ECO:0000256" key="5">
    <source>
        <dbReference type="ARBA" id="ARBA00022824"/>
    </source>
</evidence>
<keyword evidence="3" id="KW-0813">Transport</keyword>
<keyword evidence="13" id="KW-1185">Reference proteome</keyword>
<evidence type="ECO:0000256" key="9">
    <source>
        <dbReference type="ARBA" id="ARBA00023136"/>
    </source>
</evidence>
<keyword evidence="5" id="KW-0256">Endoplasmic reticulum</keyword>
<evidence type="ECO:0000256" key="4">
    <source>
        <dbReference type="ARBA" id="ARBA00022692"/>
    </source>
</evidence>
<keyword evidence="7" id="KW-0653">Protein transport</keyword>
<protein>
    <recommendedName>
        <fullName evidence="14">ER lumen protein-retaining receptor C28H8.4</fullName>
    </recommendedName>
</protein>
<keyword evidence="6" id="KW-0931">ER-Golgi transport</keyword>
<evidence type="ECO:0000256" key="3">
    <source>
        <dbReference type="ARBA" id="ARBA00022448"/>
    </source>
</evidence>
<accession>A0ABM5JR24</accession>
<evidence type="ECO:0000256" key="2">
    <source>
        <dbReference type="ARBA" id="ARBA00010120"/>
    </source>
</evidence>
<comment type="subcellular location">
    <subcellularLocation>
        <location evidence="1">Endoplasmic reticulum membrane</location>
        <topology evidence="1">Multi-pass membrane protein</topology>
    </subcellularLocation>
</comment>
<sequence length="238" mass="27066">MNFVISIPLAIAIWYLVTAILKHKSYVGISAKTQLLYTVAVVANCNISIDYILLIVLPSIVAFALAFKMRDTYEKEADGFWTEILLTPALILSTFVYEYFSSFDILSAFGEYLESVAFIPQLYMIWNSERTTKHMKIYTYLLFFYKMLNMCIVFFFHVFHGRCSIRYSAVVILNFIILSVAVLTVRSKRIVLDCQEEKMDTKSQNIFVVTSGLAPPITLTKPDAVPDAANEVSKPSLL</sequence>
<dbReference type="GeneID" id="114327300"/>
<keyword evidence="10" id="KW-0675">Receptor</keyword>
<name>A0ABM5JR24_DIAVI</name>
<feature type="transmembrane region" description="Helical" evidence="11">
    <location>
        <begin position="79"/>
        <end position="100"/>
    </location>
</feature>
<keyword evidence="4 11" id="KW-0812">Transmembrane</keyword>
<evidence type="ECO:0008006" key="14">
    <source>
        <dbReference type="Google" id="ProtNLM"/>
    </source>
</evidence>
<evidence type="ECO:0000256" key="8">
    <source>
        <dbReference type="ARBA" id="ARBA00022989"/>
    </source>
</evidence>
<evidence type="ECO:0000256" key="7">
    <source>
        <dbReference type="ARBA" id="ARBA00022927"/>
    </source>
</evidence>
<keyword evidence="8 11" id="KW-1133">Transmembrane helix</keyword>
<dbReference type="EnsemblMetazoa" id="XM_050644432.1">
    <property type="protein sequence ID" value="XP_050500389.1"/>
    <property type="gene ID" value="LOC114327300"/>
</dbReference>
<dbReference type="PANTHER" id="PTHR10585">
    <property type="entry name" value="ER LUMEN PROTEIN RETAINING RECEPTOR"/>
    <property type="match status" value="1"/>
</dbReference>
<dbReference type="Proteomes" id="UP001652700">
    <property type="component" value="Unplaced"/>
</dbReference>
<evidence type="ECO:0000256" key="1">
    <source>
        <dbReference type="ARBA" id="ARBA00004477"/>
    </source>
</evidence>
<feature type="transmembrane region" description="Helical" evidence="11">
    <location>
        <begin position="165"/>
        <end position="185"/>
    </location>
</feature>
<dbReference type="RefSeq" id="XP_050500389.1">
    <property type="nucleotide sequence ID" value="XM_050644432.1"/>
</dbReference>
<dbReference type="Pfam" id="PF00810">
    <property type="entry name" value="ER_lumen_recept"/>
    <property type="match status" value="1"/>
</dbReference>
<evidence type="ECO:0000256" key="11">
    <source>
        <dbReference type="SAM" id="Phobius"/>
    </source>
</evidence>
<comment type="similarity">
    <text evidence="2">Belongs to the ERD2 family.</text>
</comment>
<proteinExistence type="inferred from homology"/>
<evidence type="ECO:0000313" key="12">
    <source>
        <dbReference type="EnsemblMetazoa" id="XP_050500389.1"/>
    </source>
</evidence>
<organism evidence="12 13">
    <name type="scientific">Diabrotica virgifera virgifera</name>
    <name type="common">western corn rootworm</name>
    <dbReference type="NCBI Taxonomy" id="50390"/>
    <lineage>
        <taxon>Eukaryota</taxon>
        <taxon>Metazoa</taxon>
        <taxon>Ecdysozoa</taxon>
        <taxon>Arthropoda</taxon>
        <taxon>Hexapoda</taxon>
        <taxon>Insecta</taxon>
        <taxon>Pterygota</taxon>
        <taxon>Neoptera</taxon>
        <taxon>Endopterygota</taxon>
        <taxon>Coleoptera</taxon>
        <taxon>Polyphaga</taxon>
        <taxon>Cucujiformia</taxon>
        <taxon>Chrysomeloidea</taxon>
        <taxon>Chrysomelidae</taxon>
        <taxon>Galerucinae</taxon>
        <taxon>Diabroticina</taxon>
        <taxon>Diabroticites</taxon>
        <taxon>Diabrotica</taxon>
    </lineage>
</organism>
<feature type="transmembrane region" description="Helical" evidence="11">
    <location>
        <begin position="138"/>
        <end position="159"/>
    </location>
</feature>
<keyword evidence="9 11" id="KW-0472">Membrane</keyword>
<dbReference type="InterPro" id="IPR000133">
    <property type="entry name" value="ER_ret_rcpt"/>
</dbReference>
<evidence type="ECO:0000313" key="13">
    <source>
        <dbReference type="Proteomes" id="UP001652700"/>
    </source>
</evidence>
<evidence type="ECO:0000256" key="6">
    <source>
        <dbReference type="ARBA" id="ARBA00022892"/>
    </source>
</evidence>
<feature type="transmembrane region" description="Helical" evidence="11">
    <location>
        <begin position="35"/>
        <end position="67"/>
    </location>
</feature>
<reference evidence="12" key="1">
    <citation type="submission" date="2025-05" db="UniProtKB">
        <authorList>
            <consortium name="EnsemblMetazoa"/>
        </authorList>
    </citation>
    <scope>IDENTIFICATION</scope>
</reference>
<evidence type="ECO:0000256" key="10">
    <source>
        <dbReference type="ARBA" id="ARBA00023170"/>
    </source>
</evidence>